<proteinExistence type="predicted"/>
<keyword evidence="2" id="KW-0472">Membrane</keyword>
<evidence type="ECO:0000313" key="4">
    <source>
        <dbReference type="Proteomes" id="UP000823388"/>
    </source>
</evidence>
<sequence length="70" mass="7348">MWPEKMKAWASTMADDPLKSASSASSHPSNPLKRYSPTTLAAGGLIAVGALGYLMFGGKKNGHDQQASRA</sequence>
<gene>
    <name evidence="3" type="ORF">PVAP13_4NG259700</name>
</gene>
<feature type="region of interest" description="Disordered" evidence="1">
    <location>
        <begin position="1"/>
        <end position="35"/>
    </location>
</feature>
<keyword evidence="4" id="KW-1185">Reference proteome</keyword>
<dbReference type="AlphaFoldDB" id="A0A8T0TEG1"/>
<protein>
    <submittedName>
        <fullName evidence="3">Uncharacterized protein</fullName>
    </submittedName>
</protein>
<comment type="caution">
    <text evidence="3">The sequence shown here is derived from an EMBL/GenBank/DDBJ whole genome shotgun (WGS) entry which is preliminary data.</text>
</comment>
<evidence type="ECO:0000256" key="2">
    <source>
        <dbReference type="SAM" id="Phobius"/>
    </source>
</evidence>
<keyword evidence="2" id="KW-1133">Transmembrane helix</keyword>
<name>A0A8T0TEG1_PANVG</name>
<keyword evidence="2" id="KW-0812">Transmembrane</keyword>
<evidence type="ECO:0000313" key="3">
    <source>
        <dbReference type="EMBL" id="KAG2607583.1"/>
    </source>
</evidence>
<organism evidence="3 4">
    <name type="scientific">Panicum virgatum</name>
    <name type="common">Blackwell switchgrass</name>
    <dbReference type="NCBI Taxonomy" id="38727"/>
    <lineage>
        <taxon>Eukaryota</taxon>
        <taxon>Viridiplantae</taxon>
        <taxon>Streptophyta</taxon>
        <taxon>Embryophyta</taxon>
        <taxon>Tracheophyta</taxon>
        <taxon>Spermatophyta</taxon>
        <taxon>Magnoliopsida</taxon>
        <taxon>Liliopsida</taxon>
        <taxon>Poales</taxon>
        <taxon>Poaceae</taxon>
        <taxon>PACMAD clade</taxon>
        <taxon>Panicoideae</taxon>
        <taxon>Panicodae</taxon>
        <taxon>Paniceae</taxon>
        <taxon>Panicinae</taxon>
        <taxon>Panicum</taxon>
        <taxon>Panicum sect. Hiantes</taxon>
    </lineage>
</organism>
<dbReference type="Proteomes" id="UP000823388">
    <property type="component" value="Chromosome 4N"/>
</dbReference>
<evidence type="ECO:0000256" key="1">
    <source>
        <dbReference type="SAM" id="MobiDB-lite"/>
    </source>
</evidence>
<accession>A0A8T0TEG1</accession>
<feature type="transmembrane region" description="Helical" evidence="2">
    <location>
        <begin position="35"/>
        <end position="56"/>
    </location>
</feature>
<dbReference type="EMBL" id="CM029044">
    <property type="protein sequence ID" value="KAG2607583.1"/>
    <property type="molecule type" value="Genomic_DNA"/>
</dbReference>
<reference evidence="3" key="1">
    <citation type="submission" date="2020-05" db="EMBL/GenBank/DDBJ databases">
        <title>WGS assembly of Panicum virgatum.</title>
        <authorList>
            <person name="Lovell J.T."/>
            <person name="Jenkins J."/>
            <person name="Shu S."/>
            <person name="Juenger T.E."/>
            <person name="Schmutz J."/>
        </authorList>
    </citation>
    <scope>NUCLEOTIDE SEQUENCE</scope>
    <source>
        <strain evidence="3">AP13</strain>
    </source>
</reference>